<organism evidence="2 3">
    <name type="scientific">Saccharothrix coeruleofusca</name>
    <dbReference type="NCBI Taxonomy" id="33919"/>
    <lineage>
        <taxon>Bacteria</taxon>
        <taxon>Bacillati</taxon>
        <taxon>Actinomycetota</taxon>
        <taxon>Actinomycetes</taxon>
        <taxon>Pseudonocardiales</taxon>
        <taxon>Pseudonocardiaceae</taxon>
        <taxon>Saccharothrix</taxon>
    </lineage>
</organism>
<proteinExistence type="inferred from homology"/>
<evidence type="ECO:0000313" key="3">
    <source>
        <dbReference type="Proteomes" id="UP000639606"/>
    </source>
</evidence>
<accession>A0A918AMQ8</accession>
<gene>
    <name evidence="2" type="ORF">GCM10010185_33470</name>
</gene>
<sequence>MNDQIKVDFAQLSGAAGDISGHAAKVQSELDELKSRIAPVVAQWEGASSGSYQEAQAKWDTSAADLQQVLASIGSAVAAATEAYQAAEQKNTNRW</sequence>
<name>A0A918AMQ8_9PSEU</name>
<dbReference type="NCBIfam" id="TIGR03930">
    <property type="entry name" value="WXG100_ESAT6"/>
    <property type="match status" value="1"/>
</dbReference>
<dbReference type="SUPFAM" id="SSF140453">
    <property type="entry name" value="EsxAB dimer-like"/>
    <property type="match status" value="1"/>
</dbReference>
<dbReference type="RefSeq" id="WP_189224177.1">
    <property type="nucleotide sequence ID" value="NZ_BMRG01000005.1"/>
</dbReference>
<comment type="caution">
    <text evidence="2">The sequence shown here is derived from an EMBL/GenBank/DDBJ whole genome shotgun (WGS) entry which is preliminary data.</text>
</comment>
<evidence type="ECO:0000313" key="2">
    <source>
        <dbReference type="EMBL" id="GGP58321.1"/>
    </source>
</evidence>
<evidence type="ECO:0000256" key="1">
    <source>
        <dbReference type="RuleBase" id="RU362001"/>
    </source>
</evidence>
<keyword evidence="3" id="KW-1185">Reference proteome</keyword>
<reference evidence="2" key="1">
    <citation type="journal article" date="2014" name="Int. J. Syst. Evol. Microbiol.">
        <title>Complete genome sequence of Corynebacterium casei LMG S-19264T (=DSM 44701T), isolated from a smear-ripened cheese.</title>
        <authorList>
            <consortium name="US DOE Joint Genome Institute (JGI-PGF)"/>
            <person name="Walter F."/>
            <person name="Albersmeier A."/>
            <person name="Kalinowski J."/>
            <person name="Ruckert C."/>
        </authorList>
    </citation>
    <scope>NUCLEOTIDE SEQUENCE</scope>
    <source>
        <strain evidence="2">JCM 3313</strain>
    </source>
</reference>
<dbReference type="Pfam" id="PF06013">
    <property type="entry name" value="WXG100"/>
    <property type="match status" value="1"/>
</dbReference>
<dbReference type="Proteomes" id="UP000639606">
    <property type="component" value="Unassembled WGS sequence"/>
</dbReference>
<dbReference type="EMBL" id="BMRG01000005">
    <property type="protein sequence ID" value="GGP58321.1"/>
    <property type="molecule type" value="Genomic_DNA"/>
</dbReference>
<protein>
    <recommendedName>
        <fullName evidence="1">ESAT-6-like protein</fullName>
    </recommendedName>
</protein>
<dbReference type="AlphaFoldDB" id="A0A918AMQ8"/>
<dbReference type="Gene3D" id="1.10.287.1060">
    <property type="entry name" value="ESAT-6-like"/>
    <property type="match status" value="1"/>
</dbReference>
<dbReference type="InterPro" id="IPR010310">
    <property type="entry name" value="T7SS_ESAT-6-like"/>
</dbReference>
<comment type="similarity">
    <text evidence="1">Belongs to the WXG100 family.</text>
</comment>
<reference evidence="2" key="2">
    <citation type="submission" date="2020-09" db="EMBL/GenBank/DDBJ databases">
        <authorList>
            <person name="Sun Q."/>
            <person name="Ohkuma M."/>
        </authorList>
    </citation>
    <scope>NUCLEOTIDE SEQUENCE</scope>
    <source>
        <strain evidence="2">JCM 3313</strain>
    </source>
</reference>
<dbReference type="InterPro" id="IPR036689">
    <property type="entry name" value="ESAT-6-like_sf"/>
</dbReference>